<dbReference type="AlphaFoldDB" id="A0A9P3HCQ8"/>
<proteinExistence type="predicted"/>
<dbReference type="Proteomes" id="UP000827284">
    <property type="component" value="Unassembled WGS sequence"/>
</dbReference>
<evidence type="ECO:0000256" key="1">
    <source>
        <dbReference type="SAM" id="MobiDB-lite"/>
    </source>
</evidence>
<reference evidence="2" key="2">
    <citation type="journal article" date="2022" name="Microbiol. Resour. Announc.">
        <title>Whole-Genome Sequence of Entomortierella parvispora E1425, a Mucoromycotan Fungus Associated with Burkholderiaceae-Related Endosymbiotic Bacteria.</title>
        <authorList>
            <person name="Herlambang A."/>
            <person name="Guo Y."/>
            <person name="Takashima Y."/>
            <person name="Narisawa K."/>
            <person name="Ohta H."/>
            <person name="Nishizawa T."/>
        </authorList>
    </citation>
    <scope>NUCLEOTIDE SEQUENCE</scope>
    <source>
        <strain evidence="2">E1425</strain>
    </source>
</reference>
<keyword evidence="3" id="KW-1185">Reference proteome</keyword>
<feature type="region of interest" description="Disordered" evidence="1">
    <location>
        <begin position="506"/>
        <end position="538"/>
    </location>
</feature>
<comment type="caution">
    <text evidence="2">The sequence shown here is derived from an EMBL/GenBank/DDBJ whole genome shotgun (WGS) entry which is preliminary data.</text>
</comment>
<protein>
    <submittedName>
        <fullName evidence="2">Uncharacterized protein</fullName>
    </submittedName>
</protein>
<reference evidence="2" key="1">
    <citation type="submission" date="2021-11" db="EMBL/GenBank/DDBJ databases">
        <authorList>
            <person name="Herlambang A."/>
            <person name="Guo Y."/>
            <person name="Takashima Y."/>
            <person name="Nishizawa T."/>
        </authorList>
    </citation>
    <scope>NUCLEOTIDE SEQUENCE</scope>
    <source>
        <strain evidence="2">E1425</strain>
    </source>
</reference>
<dbReference type="EMBL" id="BQFW01000008">
    <property type="protein sequence ID" value="GJJ74295.1"/>
    <property type="molecule type" value="Genomic_DNA"/>
</dbReference>
<sequence length="538" mass="60508">MSVLTLQEDAWYKSAKTPDDRSPESFFMAFKLTNRFTAHRRYGWVIRRCCSDMNLRNERQDAFEQWKLSDRAELYWTHQKARLSAIRTAGTLIEASESYAEDSLHRISIVPKVTSTTPIGSPTRTMQSEPLRVEDLDLPPPALTSPADVSTTLDASDAEGTVPDPAPTISGEDDESPLIAMTEREFLLSQIESIGHECEPQGGVGCLTCQFKSYQRLCATALHQNELQITDVADVVALLGVLVPSKATERMKSIFQEKTLDDLRRSDEEWPNVGFNESLVTDAIRHCMRGQKGRVSEVLRPLGENYRRIQLLLETRLEYLPLEEVKELSEMDFTVKYVGPVMEAFLDSNRAASRFPNKNCLTQKRLGMKPDRPDLSVVVGKTEVAFGEITGPSKQKSTWKNNWDFYRTVRYGKAFLDAGHKIAPLFQIIYTKGTYMRLKEATHGMFVLEEVGAFTIPVTVEMIALFMANIQTLVIAQADIERIAVGSLEELKRSWGYKDLGKNKKSLVQGSKGRKAVRRSQPEGADGTLERGQAPPTN</sequence>
<name>A0A9P3HCQ8_9FUNG</name>
<gene>
    <name evidence="2" type="ORF">EMPS_06653</name>
</gene>
<accession>A0A9P3HCQ8</accession>
<dbReference type="OrthoDB" id="2426448at2759"/>
<evidence type="ECO:0000313" key="3">
    <source>
        <dbReference type="Proteomes" id="UP000827284"/>
    </source>
</evidence>
<feature type="region of interest" description="Disordered" evidence="1">
    <location>
        <begin position="137"/>
        <end position="174"/>
    </location>
</feature>
<evidence type="ECO:0000313" key="2">
    <source>
        <dbReference type="EMBL" id="GJJ74295.1"/>
    </source>
</evidence>
<organism evidence="2 3">
    <name type="scientific">Entomortierella parvispora</name>
    <dbReference type="NCBI Taxonomy" id="205924"/>
    <lineage>
        <taxon>Eukaryota</taxon>
        <taxon>Fungi</taxon>
        <taxon>Fungi incertae sedis</taxon>
        <taxon>Mucoromycota</taxon>
        <taxon>Mortierellomycotina</taxon>
        <taxon>Mortierellomycetes</taxon>
        <taxon>Mortierellales</taxon>
        <taxon>Mortierellaceae</taxon>
        <taxon>Entomortierella</taxon>
    </lineage>
</organism>